<organism evidence="2 3">
    <name type="scientific">Aquimarina litoralis</name>
    <dbReference type="NCBI Taxonomy" id="584605"/>
    <lineage>
        <taxon>Bacteria</taxon>
        <taxon>Pseudomonadati</taxon>
        <taxon>Bacteroidota</taxon>
        <taxon>Flavobacteriia</taxon>
        <taxon>Flavobacteriales</taxon>
        <taxon>Flavobacteriaceae</taxon>
        <taxon>Aquimarina</taxon>
    </lineage>
</organism>
<name>A0ABP3UHH1_9FLAO</name>
<accession>A0ABP3UHH1</accession>
<protein>
    <submittedName>
        <fullName evidence="2">VOC family protein</fullName>
    </submittedName>
</protein>
<gene>
    <name evidence="2" type="ORF">GCM10009430_42820</name>
</gene>
<dbReference type="SUPFAM" id="SSF54593">
    <property type="entry name" value="Glyoxalase/Bleomycin resistance protein/Dihydroxybiphenyl dioxygenase"/>
    <property type="match status" value="1"/>
</dbReference>
<dbReference type="CDD" id="cd06587">
    <property type="entry name" value="VOC"/>
    <property type="match status" value="1"/>
</dbReference>
<dbReference type="Gene3D" id="3.10.180.10">
    <property type="entry name" value="2,3-Dihydroxybiphenyl 1,2-Dioxygenase, domain 1"/>
    <property type="match status" value="1"/>
</dbReference>
<dbReference type="RefSeq" id="WP_343914296.1">
    <property type="nucleotide sequence ID" value="NZ_BAAAGE010000005.1"/>
</dbReference>
<evidence type="ECO:0000313" key="2">
    <source>
        <dbReference type="EMBL" id="GAA0731062.1"/>
    </source>
</evidence>
<feature type="domain" description="VOC" evidence="1">
    <location>
        <begin position="3"/>
        <end position="114"/>
    </location>
</feature>
<dbReference type="Pfam" id="PF00903">
    <property type="entry name" value="Glyoxalase"/>
    <property type="match status" value="1"/>
</dbReference>
<dbReference type="InterPro" id="IPR004360">
    <property type="entry name" value="Glyas_Fos-R_dOase_dom"/>
</dbReference>
<dbReference type="InterPro" id="IPR037523">
    <property type="entry name" value="VOC_core"/>
</dbReference>
<keyword evidence="3" id="KW-1185">Reference proteome</keyword>
<dbReference type="PROSITE" id="PS51819">
    <property type="entry name" value="VOC"/>
    <property type="match status" value="1"/>
</dbReference>
<dbReference type="Proteomes" id="UP001501758">
    <property type="component" value="Unassembled WGS sequence"/>
</dbReference>
<dbReference type="EMBL" id="BAAAGE010000005">
    <property type="protein sequence ID" value="GAA0731062.1"/>
    <property type="molecule type" value="Genomic_DNA"/>
</dbReference>
<comment type="caution">
    <text evidence="2">The sequence shown here is derived from an EMBL/GenBank/DDBJ whole genome shotgun (WGS) entry which is preliminary data.</text>
</comment>
<evidence type="ECO:0000259" key="1">
    <source>
        <dbReference type="PROSITE" id="PS51819"/>
    </source>
</evidence>
<sequence>MLGLRTTIYKVSDLEKAKKWYTKAFEVAPYFDEPYYVGFNVGGFELGLQPDEETPAKKSENVLSYWGVSDVEKEFQRLIDLGATSHEKPTNVGGELMVATVKCPWDNIIGIIYNPYFKIETQ</sequence>
<reference evidence="3" key="1">
    <citation type="journal article" date="2019" name="Int. J. Syst. Evol. Microbiol.">
        <title>The Global Catalogue of Microorganisms (GCM) 10K type strain sequencing project: providing services to taxonomists for standard genome sequencing and annotation.</title>
        <authorList>
            <consortium name="The Broad Institute Genomics Platform"/>
            <consortium name="The Broad Institute Genome Sequencing Center for Infectious Disease"/>
            <person name="Wu L."/>
            <person name="Ma J."/>
        </authorList>
    </citation>
    <scope>NUCLEOTIDE SEQUENCE [LARGE SCALE GENOMIC DNA]</scope>
    <source>
        <strain evidence="3">JCM 15974</strain>
    </source>
</reference>
<dbReference type="InterPro" id="IPR029068">
    <property type="entry name" value="Glyas_Bleomycin-R_OHBP_Dase"/>
</dbReference>
<proteinExistence type="predicted"/>
<evidence type="ECO:0000313" key="3">
    <source>
        <dbReference type="Proteomes" id="UP001501758"/>
    </source>
</evidence>